<organism evidence="7 8">
    <name type="scientific">Meganyctiphanes norvegica</name>
    <name type="common">Northern krill</name>
    <name type="synonym">Thysanopoda norvegica</name>
    <dbReference type="NCBI Taxonomy" id="48144"/>
    <lineage>
        <taxon>Eukaryota</taxon>
        <taxon>Metazoa</taxon>
        <taxon>Ecdysozoa</taxon>
        <taxon>Arthropoda</taxon>
        <taxon>Crustacea</taxon>
        <taxon>Multicrustacea</taxon>
        <taxon>Malacostraca</taxon>
        <taxon>Eumalacostraca</taxon>
        <taxon>Eucarida</taxon>
        <taxon>Euphausiacea</taxon>
        <taxon>Euphausiidae</taxon>
        <taxon>Meganyctiphanes</taxon>
    </lineage>
</organism>
<keyword evidence="3" id="KW-0862">Zinc</keyword>
<sequence length="154" mass="16867">MGGKTQPKLNPTPPLEQLNQNGLYKTSVSPRTQYVAMGGRACHCPGCRIKFNSTRNLPLILGCGHNLCANCVDIIDRQIRICCPSCNLNFDYSRTSKPPIDFAFLRHLLVNENEIPTIPPTDKSGNGSTSASPILPAEPETQDVREKVIALHPT</sequence>
<dbReference type="InterPro" id="IPR001841">
    <property type="entry name" value="Znf_RING"/>
</dbReference>
<name>A0AAV2QLT6_MEGNR</name>
<evidence type="ECO:0000256" key="5">
    <source>
        <dbReference type="SAM" id="MobiDB-lite"/>
    </source>
</evidence>
<dbReference type="PROSITE" id="PS00518">
    <property type="entry name" value="ZF_RING_1"/>
    <property type="match status" value="1"/>
</dbReference>
<proteinExistence type="predicted"/>
<evidence type="ECO:0000313" key="7">
    <source>
        <dbReference type="EMBL" id="CAL4092424.1"/>
    </source>
</evidence>
<dbReference type="EMBL" id="CAXKWB010008784">
    <property type="protein sequence ID" value="CAL4092424.1"/>
    <property type="molecule type" value="Genomic_DNA"/>
</dbReference>
<keyword evidence="8" id="KW-1185">Reference proteome</keyword>
<dbReference type="AlphaFoldDB" id="A0AAV2QLT6"/>
<keyword evidence="2 4" id="KW-0863">Zinc-finger</keyword>
<keyword evidence="1" id="KW-0479">Metal-binding</keyword>
<evidence type="ECO:0000256" key="1">
    <source>
        <dbReference type="ARBA" id="ARBA00022723"/>
    </source>
</evidence>
<dbReference type="InterPro" id="IPR017907">
    <property type="entry name" value="Znf_RING_CS"/>
</dbReference>
<dbReference type="InterPro" id="IPR013083">
    <property type="entry name" value="Znf_RING/FYVE/PHD"/>
</dbReference>
<feature type="compositionally biased region" description="Polar residues" evidence="5">
    <location>
        <begin position="123"/>
        <end position="132"/>
    </location>
</feature>
<dbReference type="SUPFAM" id="SSF57850">
    <property type="entry name" value="RING/U-box"/>
    <property type="match status" value="1"/>
</dbReference>
<feature type="domain" description="RING-type" evidence="6">
    <location>
        <begin position="44"/>
        <end position="87"/>
    </location>
</feature>
<evidence type="ECO:0000313" key="8">
    <source>
        <dbReference type="Proteomes" id="UP001497623"/>
    </source>
</evidence>
<feature type="non-terminal residue" evidence="7">
    <location>
        <position position="154"/>
    </location>
</feature>
<evidence type="ECO:0000256" key="4">
    <source>
        <dbReference type="PROSITE-ProRule" id="PRU00175"/>
    </source>
</evidence>
<dbReference type="Proteomes" id="UP001497623">
    <property type="component" value="Unassembled WGS sequence"/>
</dbReference>
<evidence type="ECO:0000256" key="3">
    <source>
        <dbReference type="ARBA" id="ARBA00022833"/>
    </source>
</evidence>
<reference evidence="7 8" key="1">
    <citation type="submission" date="2024-05" db="EMBL/GenBank/DDBJ databases">
        <authorList>
            <person name="Wallberg A."/>
        </authorList>
    </citation>
    <scope>NUCLEOTIDE SEQUENCE [LARGE SCALE GENOMIC DNA]</scope>
</reference>
<evidence type="ECO:0000256" key="2">
    <source>
        <dbReference type="ARBA" id="ARBA00022771"/>
    </source>
</evidence>
<accession>A0AAV2QLT6</accession>
<dbReference type="GO" id="GO:0008270">
    <property type="term" value="F:zinc ion binding"/>
    <property type="evidence" value="ECO:0007669"/>
    <property type="project" value="UniProtKB-KW"/>
</dbReference>
<protein>
    <recommendedName>
        <fullName evidence="6">RING-type domain-containing protein</fullName>
    </recommendedName>
</protein>
<feature type="region of interest" description="Disordered" evidence="5">
    <location>
        <begin position="117"/>
        <end position="145"/>
    </location>
</feature>
<comment type="caution">
    <text evidence="7">The sequence shown here is derived from an EMBL/GenBank/DDBJ whole genome shotgun (WGS) entry which is preliminary data.</text>
</comment>
<dbReference type="Gene3D" id="3.30.40.10">
    <property type="entry name" value="Zinc/RING finger domain, C3HC4 (zinc finger)"/>
    <property type="match status" value="1"/>
</dbReference>
<feature type="region of interest" description="Disordered" evidence="5">
    <location>
        <begin position="1"/>
        <end position="20"/>
    </location>
</feature>
<gene>
    <name evidence="7" type="ORF">MNOR_LOCUS14586</name>
</gene>
<evidence type="ECO:0000259" key="6">
    <source>
        <dbReference type="PROSITE" id="PS50089"/>
    </source>
</evidence>
<dbReference type="PROSITE" id="PS50089">
    <property type="entry name" value="ZF_RING_2"/>
    <property type="match status" value="1"/>
</dbReference>